<proteinExistence type="predicted"/>
<dbReference type="EMBL" id="CP075371">
    <property type="protein sequence ID" value="QVT80233.1"/>
    <property type="molecule type" value="Genomic_DNA"/>
</dbReference>
<feature type="compositionally biased region" description="Basic and acidic residues" evidence="1">
    <location>
        <begin position="33"/>
        <end position="65"/>
    </location>
</feature>
<protein>
    <recommendedName>
        <fullName evidence="4">SPOR domain-containing protein</fullName>
    </recommendedName>
</protein>
<gene>
    <name evidence="2" type="ORF">ENKNEFLB_02624</name>
</gene>
<reference evidence="2 3" key="1">
    <citation type="submission" date="2021-05" db="EMBL/GenBank/DDBJ databases">
        <title>Complete genome of Nocardioides aquaticus KCTC 9944T isolated from meromictic and hypersaline Ekho Lake, Antarctica.</title>
        <authorList>
            <person name="Hwang K."/>
            <person name="Kim K.M."/>
            <person name="Choe H."/>
        </authorList>
    </citation>
    <scope>NUCLEOTIDE SEQUENCE [LARGE SCALE GENOMIC DNA]</scope>
    <source>
        <strain evidence="2 3">KCTC 9944</strain>
    </source>
</reference>
<sequence>MSEFWYCLNHKKVEGRDGCRNQDRLGPYDSEAEASRALEKAAERTEAWDRDPDWNDDEVPKPDED</sequence>
<evidence type="ECO:0008006" key="4">
    <source>
        <dbReference type="Google" id="ProtNLM"/>
    </source>
</evidence>
<dbReference type="Proteomes" id="UP000679307">
    <property type="component" value="Chromosome"/>
</dbReference>
<dbReference type="RefSeq" id="WP_214055813.1">
    <property type="nucleotide sequence ID" value="NZ_BAAAHS010000088.1"/>
</dbReference>
<feature type="region of interest" description="Disordered" evidence="1">
    <location>
        <begin position="18"/>
        <end position="65"/>
    </location>
</feature>
<organism evidence="2 3">
    <name type="scientific">Nocardioides aquaticus</name>
    <dbReference type="NCBI Taxonomy" id="160826"/>
    <lineage>
        <taxon>Bacteria</taxon>
        <taxon>Bacillati</taxon>
        <taxon>Actinomycetota</taxon>
        <taxon>Actinomycetes</taxon>
        <taxon>Propionibacteriales</taxon>
        <taxon>Nocardioidaceae</taxon>
        <taxon>Nocardioides</taxon>
    </lineage>
</organism>
<name>A0ABX8EI84_9ACTN</name>
<keyword evidence="3" id="KW-1185">Reference proteome</keyword>
<accession>A0ABX8EI84</accession>
<evidence type="ECO:0000313" key="3">
    <source>
        <dbReference type="Proteomes" id="UP000679307"/>
    </source>
</evidence>
<evidence type="ECO:0000256" key="1">
    <source>
        <dbReference type="SAM" id="MobiDB-lite"/>
    </source>
</evidence>
<evidence type="ECO:0000313" key="2">
    <source>
        <dbReference type="EMBL" id="QVT80233.1"/>
    </source>
</evidence>